<evidence type="ECO:0000256" key="1">
    <source>
        <dbReference type="ARBA" id="ARBA00003041"/>
    </source>
</evidence>
<dbReference type="Gene3D" id="1.20.5.2950">
    <property type="match status" value="1"/>
</dbReference>
<evidence type="ECO:0000256" key="5">
    <source>
        <dbReference type="ARBA" id="ARBA00022927"/>
    </source>
</evidence>
<dbReference type="GO" id="GO:0005829">
    <property type="term" value="C:cytosol"/>
    <property type="evidence" value="ECO:0007669"/>
    <property type="project" value="TreeGrafter"/>
</dbReference>
<sequence>MSESPRLLKRLEISESSKPFVEPIFAAERKKVSVREVKAMLEIDAILERATKEAEDVVSKAVAEADAIREEAREQGQQEAWASLTHELAKVRAEREALLQEAESEALDLAFALARRIISKKIEAEPELVLDVLKEVAQSARGRRSLVFRVHPDDLELVRAQQQTLSQELEGAAVYFDDDATLSRGECVIETEVGRIDGRLDTQLQILRDALVS</sequence>
<dbReference type="KEGG" id="bbae:FRD01_07535"/>
<evidence type="ECO:0000313" key="8">
    <source>
        <dbReference type="EMBL" id="QED27094.1"/>
    </source>
</evidence>
<evidence type="ECO:0000256" key="3">
    <source>
        <dbReference type="ARBA" id="ARBA00022448"/>
    </source>
</evidence>
<gene>
    <name evidence="8" type="ORF">FRD01_07535</name>
</gene>
<comment type="similarity">
    <text evidence="2">Belongs to the FliH family.</text>
</comment>
<proteinExistence type="inferred from homology"/>
<comment type="function">
    <text evidence="1">Needed for flagellar regrowth and assembly.</text>
</comment>
<evidence type="ECO:0000256" key="2">
    <source>
        <dbReference type="ARBA" id="ARBA00006602"/>
    </source>
</evidence>
<dbReference type="AlphaFoldDB" id="A0A5B8XN71"/>
<dbReference type="Proteomes" id="UP000321595">
    <property type="component" value="Chromosome"/>
</dbReference>
<evidence type="ECO:0000313" key="9">
    <source>
        <dbReference type="Proteomes" id="UP000321595"/>
    </source>
</evidence>
<dbReference type="RefSeq" id="WP_146958779.1">
    <property type="nucleotide sequence ID" value="NZ_CP042467.1"/>
</dbReference>
<dbReference type="OrthoDB" id="9786263at2"/>
<reference evidence="8 9" key="1">
    <citation type="submission" date="2019-08" db="EMBL/GenBank/DDBJ databases">
        <authorList>
            <person name="Liang Q."/>
        </authorList>
    </citation>
    <scope>NUCLEOTIDE SEQUENCE [LARGE SCALE GENOMIC DNA]</scope>
    <source>
        <strain evidence="8 9">V1718</strain>
    </source>
</reference>
<protein>
    <recommendedName>
        <fullName evidence="7">Flagellar assembly protein FliH/Type III secretion system HrpE domain-containing protein</fullName>
    </recommendedName>
</protein>
<dbReference type="GO" id="GO:0015031">
    <property type="term" value="P:protein transport"/>
    <property type="evidence" value="ECO:0007669"/>
    <property type="project" value="UniProtKB-KW"/>
</dbReference>
<feature type="domain" description="Flagellar assembly protein FliH/Type III secretion system HrpE" evidence="7">
    <location>
        <begin position="80"/>
        <end position="205"/>
    </location>
</feature>
<keyword evidence="9" id="KW-1185">Reference proteome</keyword>
<dbReference type="InterPro" id="IPR051472">
    <property type="entry name" value="T3SS_Stator/FliH"/>
</dbReference>
<dbReference type="InterPro" id="IPR018035">
    <property type="entry name" value="Flagellar_FliH/T3SS_HrpE"/>
</dbReference>
<organism evidence="8 9">
    <name type="scientific">Microvenator marinus</name>
    <dbReference type="NCBI Taxonomy" id="2600177"/>
    <lineage>
        <taxon>Bacteria</taxon>
        <taxon>Deltaproteobacteria</taxon>
        <taxon>Bradymonadales</taxon>
        <taxon>Microvenatoraceae</taxon>
        <taxon>Microvenator</taxon>
    </lineage>
</organism>
<evidence type="ECO:0000256" key="6">
    <source>
        <dbReference type="ARBA" id="ARBA00023225"/>
    </source>
</evidence>
<evidence type="ECO:0000259" key="7">
    <source>
        <dbReference type="Pfam" id="PF02108"/>
    </source>
</evidence>
<dbReference type="PANTHER" id="PTHR34982:SF1">
    <property type="entry name" value="FLAGELLAR ASSEMBLY PROTEIN FLIH"/>
    <property type="match status" value="1"/>
</dbReference>
<keyword evidence="5" id="KW-0653">Protein transport</keyword>
<accession>A0A5B8XN71</accession>
<dbReference type="GO" id="GO:0044781">
    <property type="term" value="P:bacterial-type flagellum organization"/>
    <property type="evidence" value="ECO:0007669"/>
    <property type="project" value="UniProtKB-KW"/>
</dbReference>
<keyword evidence="6" id="KW-1006">Bacterial flagellum protein export</keyword>
<dbReference type="PANTHER" id="PTHR34982">
    <property type="entry name" value="YOP PROTEINS TRANSLOCATION PROTEIN L"/>
    <property type="match status" value="1"/>
</dbReference>
<dbReference type="CDD" id="cd06503">
    <property type="entry name" value="ATP-synt_Fo_b"/>
    <property type="match status" value="1"/>
</dbReference>
<name>A0A5B8XN71_9DELT</name>
<keyword evidence="3" id="KW-0813">Transport</keyword>
<dbReference type="EMBL" id="CP042467">
    <property type="protein sequence ID" value="QED27094.1"/>
    <property type="molecule type" value="Genomic_DNA"/>
</dbReference>
<keyword evidence="4" id="KW-1005">Bacterial flagellum biogenesis</keyword>
<dbReference type="Pfam" id="PF02108">
    <property type="entry name" value="FliH"/>
    <property type="match status" value="1"/>
</dbReference>
<evidence type="ECO:0000256" key="4">
    <source>
        <dbReference type="ARBA" id="ARBA00022795"/>
    </source>
</evidence>